<keyword evidence="6" id="KW-0539">Nucleus</keyword>
<organism evidence="9 10">
    <name type="scientific">Suillus discolor</name>
    <dbReference type="NCBI Taxonomy" id="1912936"/>
    <lineage>
        <taxon>Eukaryota</taxon>
        <taxon>Fungi</taxon>
        <taxon>Dikarya</taxon>
        <taxon>Basidiomycota</taxon>
        <taxon>Agaricomycotina</taxon>
        <taxon>Agaricomycetes</taxon>
        <taxon>Agaricomycetidae</taxon>
        <taxon>Boletales</taxon>
        <taxon>Suillineae</taxon>
        <taxon>Suillaceae</taxon>
        <taxon>Suillus</taxon>
    </lineage>
</organism>
<dbReference type="Gene3D" id="2.30.31.10">
    <property type="entry name" value="Transcriptional Coactivator Pc4, Chain A"/>
    <property type="match status" value="1"/>
</dbReference>
<comment type="caution">
    <text evidence="9">The sequence shown here is derived from an EMBL/GenBank/DDBJ whole genome shotgun (WGS) entry which is preliminary data.</text>
</comment>
<protein>
    <submittedName>
        <fullName evidence="9">Transcriptional Coactivator p15-domain-containing protein</fullName>
    </submittedName>
</protein>
<dbReference type="EMBL" id="JABBWM010000002">
    <property type="protein sequence ID" value="KAG2119647.1"/>
    <property type="molecule type" value="Genomic_DNA"/>
</dbReference>
<evidence type="ECO:0000256" key="3">
    <source>
        <dbReference type="ARBA" id="ARBA00023015"/>
    </source>
</evidence>
<dbReference type="GO" id="GO:0060261">
    <property type="term" value="P:positive regulation of transcription initiation by RNA polymerase II"/>
    <property type="evidence" value="ECO:0007669"/>
    <property type="project" value="InterPro"/>
</dbReference>
<evidence type="ECO:0000256" key="5">
    <source>
        <dbReference type="ARBA" id="ARBA00023163"/>
    </source>
</evidence>
<keyword evidence="3" id="KW-0805">Transcription regulation</keyword>
<feature type="compositionally biased region" description="Acidic residues" evidence="7">
    <location>
        <begin position="9"/>
        <end position="22"/>
    </location>
</feature>
<dbReference type="GO" id="GO:0003713">
    <property type="term" value="F:transcription coactivator activity"/>
    <property type="evidence" value="ECO:0007669"/>
    <property type="project" value="InterPro"/>
</dbReference>
<evidence type="ECO:0000259" key="8">
    <source>
        <dbReference type="Pfam" id="PF02229"/>
    </source>
</evidence>
<reference evidence="9" key="1">
    <citation type="journal article" date="2020" name="New Phytol.">
        <title>Comparative genomics reveals dynamic genome evolution in host specialist ectomycorrhizal fungi.</title>
        <authorList>
            <person name="Lofgren L.A."/>
            <person name="Nguyen N.H."/>
            <person name="Vilgalys R."/>
            <person name="Ruytinx J."/>
            <person name="Liao H.L."/>
            <person name="Branco S."/>
            <person name="Kuo A."/>
            <person name="LaButti K."/>
            <person name="Lipzen A."/>
            <person name="Andreopoulos W."/>
            <person name="Pangilinan J."/>
            <person name="Riley R."/>
            <person name="Hundley H."/>
            <person name="Na H."/>
            <person name="Barry K."/>
            <person name="Grigoriev I.V."/>
            <person name="Stajich J.E."/>
            <person name="Kennedy P.G."/>
        </authorList>
    </citation>
    <scope>NUCLEOTIDE SEQUENCE</scope>
    <source>
        <strain evidence="9">FC423</strain>
    </source>
</reference>
<evidence type="ECO:0000313" key="10">
    <source>
        <dbReference type="Proteomes" id="UP000823399"/>
    </source>
</evidence>
<evidence type="ECO:0000256" key="4">
    <source>
        <dbReference type="ARBA" id="ARBA00023125"/>
    </source>
</evidence>
<evidence type="ECO:0000256" key="1">
    <source>
        <dbReference type="ARBA" id="ARBA00004123"/>
    </source>
</evidence>
<feature type="region of interest" description="Disordered" evidence="7">
    <location>
        <begin position="1"/>
        <end position="72"/>
    </location>
</feature>
<evidence type="ECO:0000256" key="6">
    <source>
        <dbReference type="ARBA" id="ARBA00023242"/>
    </source>
</evidence>
<dbReference type="PANTHER" id="PTHR13215">
    <property type="entry name" value="RNA POLYMERASE II TRANSCRIPTIONAL COACTIVATOR"/>
    <property type="match status" value="1"/>
</dbReference>
<dbReference type="OrthoDB" id="2505440at2759"/>
<dbReference type="AlphaFoldDB" id="A0A9P7K0X2"/>
<feature type="compositionally biased region" description="Polar residues" evidence="7">
    <location>
        <begin position="24"/>
        <end position="36"/>
    </location>
</feature>
<dbReference type="SUPFAM" id="SSF54447">
    <property type="entry name" value="ssDNA-binding transcriptional regulator domain"/>
    <property type="match status" value="1"/>
</dbReference>
<proteinExistence type="inferred from homology"/>
<keyword evidence="4" id="KW-0238">DNA-binding</keyword>
<accession>A0A9P7K0X2</accession>
<dbReference type="GO" id="GO:0005634">
    <property type="term" value="C:nucleus"/>
    <property type="evidence" value="ECO:0007669"/>
    <property type="project" value="UniProtKB-SubCell"/>
</dbReference>
<dbReference type="RefSeq" id="XP_041299473.1">
    <property type="nucleotide sequence ID" value="XM_041435062.1"/>
</dbReference>
<dbReference type="Pfam" id="PF02229">
    <property type="entry name" value="PC4"/>
    <property type="match status" value="1"/>
</dbReference>
<evidence type="ECO:0000256" key="2">
    <source>
        <dbReference type="ARBA" id="ARBA00009001"/>
    </source>
</evidence>
<comment type="similarity">
    <text evidence="2">Belongs to the transcriptional coactivator PC4 family.</text>
</comment>
<dbReference type="GeneID" id="64697321"/>
<name>A0A9P7K0X2_9AGAM</name>
<dbReference type="InterPro" id="IPR009044">
    <property type="entry name" value="ssDNA-bd_transcriptional_reg"/>
</dbReference>
<feature type="domain" description="Transcriptional coactivator p15 (PC4) C-terminal" evidence="8">
    <location>
        <begin position="78"/>
        <end position="128"/>
    </location>
</feature>
<gene>
    <name evidence="9" type="ORF">F5147DRAFT_665030</name>
</gene>
<evidence type="ECO:0000313" key="9">
    <source>
        <dbReference type="EMBL" id="KAG2119647.1"/>
    </source>
</evidence>
<dbReference type="InterPro" id="IPR045125">
    <property type="entry name" value="Sub1/Tcp4-like"/>
</dbReference>
<dbReference type="InterPro" id="IPR003173">
    <property type="entry name" value="PC4_C"/>
</dbReference>
<sequence>MPKRKSSSDDEDKDYEHSEDDQLQTKTKASKATVQPLTIKKPKIGSSDSQSPTGSKKKSTHDNDVEIFTSSEGDRYVQLGQKKRVTVREFKGKILVDIREFYGKDKEDEKPGKKGISLNADQWACLKKSINTIDSFFDIKK</sequence>
<keyword evidence="10" id="KW-1185">Reference proteome</keyword>
<keyword evidence="5" id="KW-0804">Transcription</keyword>
<dbReference type="GO" id="GO:0003677">
    <property type="term" value="F:DNA binding"/>
    <property type="evidence" value="ECO:0007669"/>
    <property type="project" value="UniProtKB-KW"/>
</dbReference>
<evidence type="ECO:0000256" key="7">
    <source>
        <dbReference type="SAM" id="MobiDB-lite"/>
    </source>
</evidence>
<dbReference type="Proteomes" id="UP000823399">
    <property type="component" value="Unassembled WGS sequence"/>
</dbReference>
<comment type="subcellular location">
    <subcellularLocation>
        <location evidence="1">Nucleus</location>
    </subcellularLocation>
</comment>